<evidence type="ECO:0000256" key="1">
    <source>
        <dbReference type="SAM" id="MobiDB-lite"/>
    </source>
</evidence>
<proteinExistence type="predicted"/>
<feature type="compositionally biased region" description="Pro residues" evidence="1">
    <location>
        <begin position="269"/>
        <end position="283"/>
    </location>
</feature>
<evidence type="ECO:0000313" key="3">
    <source>
        <dbReference type="Proteomes" id="UP001177744"/>
    </source>
</evidence>
<gene>
    <name evidence="2" type="ORF">QTO34_019750</name>
</gene>
<dbReference type="AlphaFoldDB" id="A0AA40LPB0"/>
<sequence length="295" mass="32253">MKSTPCEDSLKIVEMTAKDLEYYINLVYKQQQDLRGMTNFERSSDCCNVNLLIKGAGKACRRKDYFFSFPCSAAAAWGLRSTCLLQAGNSAAHSSFLGDTRDGFVTECLQGDISGNTIPPHITAASLHPDHSYHFLYTPFASLYQADALPTVKADSQDITVWGRQWERLQHGPGPRPGPGAAPSTEWQRGNTGISHAAAAYPGAAGGQGTAWSQRCPFRKGSRRRGCAVQVQVPRLPQRWGWGGYGRSMGPEPLQRQDRAQPRCLNLPRPLPGQPSSRSPPPHQWAGDGASAKEQ</sequence>
<feature type="region of interest" description="Disordered" evidence="1">
    <location>
        <begin position="238"/>
        <end position="295"/>
    </location>
</feature>
<evidence type="ECO:0000313" key="2">
    <source>
        <dbReference type="EMBL" id="KAK1339077.1"/>
    </source>
</evidence>
<reference evidence="2" key="1">
    <citation type="submission" date="2023-06" db="EMBL/GenBank/DDBJ databases">
        <title>Reference genome for the Northern bat (Eptesicus nilssonii), a most northern bat species.</title>
        <authorList>
            <person name="Laine V.N."/>
            <person name="Pulliainen A.T."/>
            <person name="Lilley T.M."/>
        </authorList>
    </citation>
    <scope>NUCLEOTIDE SEQUENCE</scope>
    <source>
        <strain evidence="2">BLF_Eptnil</strain>
        <tissue evidence="2">Kidney</tissue>
    </source>
</reference>
<name>A0AA40LPB0_CNENI</name>
<dbReference type="Proteomes" id="UP001177744">
    <property type="component" value="Unassembled WGS sequence"/>
</dbReference>
<protein>
    <submittedName>
        <fullName evidence="2">Uncharacterized protein</fullName>
    </submittedName>
</protein>
<feature type="region of interest" description="Disordered" evidence="1">
    <location>
        <begin position="168"/>
        <end position="189"/>
    </location>
</feature>
<dbReference type="EMBL" id="JAULJE010000009">
    <property type="protein sequence ID" value="KAK1339077.1"/>
    <property type="molecule type" value="Genomic_DNA"/>
</dbReference>
<comment type="caution">
    <text evidence="2">The sequence shown here is derived from an EMBL/GenBank/DDBJ whole genome shotgun (WGS) entry which is preliminary data.</text>
</comment>
<accession>A0AA40LPB0</accession>
<organism evidence="2 3">
    <name type="scientific">Cnephaeus nilssonii</name>
    <name type="common">Northern bat</name>
    <name type="synonym">Eptesicus nilssonii</name>
    <dbReference type="NCBI Taxonomy" id="3371016"/>
    <lineage>
        <taxon>Eukaryota</taxon>
        <taxon>Metazoa</taxon>
        <taxon>Chordata</taxon>
        <taxon>Craniata</taxon>
        <taxon>Vertebrata</taxon>
        <taxon>Euteleostomi</taxon>
        <taxon>Mammalia</taxon>
        <taxon>Eutheria</taxon>
        <taxon>Laurasiatheria</taxon>
        <taxon>Chiroptera</taxon>
        <taxon>Yangochiroptera</taxon>
        <taxon>Vespertilionidae</taxon>
        <taxon>Cnephaeus</taxon>
    </lineage>
</organism>
<keyword evidence="3" id="KW-1185">Reference proteome</keyword>